<dbReference type="SMART" id="SM01376">
    <property type="entry name" value="eIF-5a"/>
    <property type="match status" value="1"/>
</dbReference>
<dbReference type="AlphaFoldDB" id="A0AAD7J3S5"/>
<reference evidence="6" key="1">
    <citation type="submission" date="2023-03" db="EMBL/GenBank/DDBJ databases">
        <title>Massive genome expansion in bonnet fungi (Mycena s.s.) driven by repeated elements and novel gene families across ecological guilds.</title>
        <authorList>
            <consortium name="Lawrence Berkeley National Laboratory"/>
            <person name="Harder C.B."/>
            <person name="Miyauchi S."/>
            <person name="Viragh M."/>
            <person name="Kuo A."/>
            <person name="Thoen E."/>
            <person name="Andreopoulos B."/>
            <person name="Lu D."/>
            <person name="Skrede I."/>
            <person name="Drula E."/>
            <person name="Henrissat B."/>
            <person name="Morin E."/>
            <person name="Kohler A."/>
            <person name="Barry K."/>
            <person name="LaButti K."/>
            <person name="Morin E."/>
            <person name="Salamov A."/>
            <person name="Lipzen A."/>
            <person name="Mereny Z."/>
            <person name="Hegedus B."/>
            <person name="Baldrian P."/>
            <person name="Stursova M."/>
            <person name="Weitz H."/>
            <person name="Taylor A."/>
            <person name="Grigoriev I.V."/>
            <person name="Nagy L.G."/>
            <person name="Martin F."/>
            <person name="Kauserud H."/>
        </authorList>
    </citation>
    <scope>NUCLEOTIDE SEQUENCE</scope>
    <source>
        <strain evidence="6">CBHHK182m</strain>
    </source>
</reference>
<evidence type="ECO:0000259" key="5">
    <source>
        <dbReference type="SMART" id="SM01376"/>
    </source>
</evidence>
<dbReference type="GO" id="GO:0003743">
    <property type="term" value="F:translation initiation factor activity"/>
    <property type="evidence" value="ECO:0007669"/>
    <property type="project" value="UniProtKB-KW"/>
</dbReference>
<evidence type="ECO:0000256" key="2">
    <source>
        <dbReference type="ARBA" id="ARBA00022917"/>
    </source>
</evidence>
<dbReference type="GO" id="GO:0045901">
    <property type="term" value="P:positive regulation of translational elongation"/>
    <property type="evidence" value="ECO:0007669"/>
    <property type="project" value="UniProtKB-UniRule"/>
</dbReference>
<dbReference type="GO" id="GO:0003723">
    <property type="term" value="F:RNA binding"/>
    <property type="evidence" value="ECO:0007669"/>
    <property type="project" value="InterPro"/>
</dbReference>
<protein>
    <recommendedName>
        <fullName evidence="4">Eukaryotic translation initiation factor 5A</fullName>
        <shortName evidence="4">eIF-5A</shortName>
    </recommendedName>
</protein>
<dbReference type="Pfam" id="PF01287">
    <property type="entry name" value="eIF-5a"/>
    <property type="match status" value="1"/>
</dbReference>
<evidence type="ECO:0000313" key="6">
    <source>
        <dbReference type="EMBL" id="KAJ7756153.1"/>
    </source>
</evidence>
<proteinExistence type="inferred from homology"/>
<dbReference type="GO" id="GO:0045905">
    <property type="term" value="P:positive regulation of translational termination"/>
    <property type="evidence" value="ECO:0007669"/>
    <property type="project" value="UniProtKB-UniRule"/>
</dbReference>
<dbReference type="SUPFAM" id="SSF50104">
    <property type="entry name" value="Translation proteins SH3-like domain"/>
    <property type="match status" value="1"/>
</dbReference>
<dbReference type="Proteomes" id="UP001215598">
    <property type="component" value="Unassembled WGS sequence"/>
</dbReference>
<evidence type="ECO:0000256" key="4">
    <source>
        <dbReference type="RuleBase" id="RU362005"/>
    </source>
</evidence>
<dbReference type="Pfam" id="PF21485">
    <property type="entry name" value="IF5A-like_N"/>
    <property type="match status" value="1"/>
</dbReference>
<dbReference type="InterPro" id="IPR001884">
    <property type="entry name" value="IF5A-like"/>
</dbReference>
<comment type="function">
    <text evidence="4">Translation factor that promotes translation elongation and termination, particularly upon ribosome stalling at specific amino acid sequence contexts. Binds between the exit (E) and peptidyl (P) site of the ribosome and promotes rescue of stalled ribosome: specifically required for efficient translation of polyproline-containing peptides as well as other motifs that stall the ribosome. Acts as ribosome quality control (RQC) cofactor by joining the RQC complex to facilitate peptidyl transfer during CAT tailing step.</text>
</comment>
<dbReference type="FunFam" id="2.40.50.140:FF:000034">
    <property type="entry name" value="Eukaryotic translation initiation factor 5A"/>
    <property type="match status" value="1"/>
</dbReference>
<dbReference type="SUPFAM" id="SSF50249">
    <property type="entry name" value="Nucleic acid-binding proteins"/>
    <property type="match status" value="1"/>
</dbReference>
<dbReference type="InterPro" id="IPR014722">
    <property type="entry name" value="Rib_uL2_dom2"/>
</dbReference>
<dbReference type="NCBIfam" id="TIGR00037">
    <property type="entry name" value="eIF_5A"/>
    <property type="match status" value="1"/>
</dbReference>
<dbReference type="Gene3D" id="2.40.50.140">
    <property type="entry name" value="Nucleic acid-binding proteins"/>
    <property type="match status" value="1"/>
</dbReference>
<organism evidence="6 7">
    <name type="scientific">Mycena metata</name>
    <dbReference type="NCBI Taxonomy" id="1033252"/>
    <lineage>
        <taxon>Eukaryota</taxon>
        <taxon>Fungi</taxon>
        <taxon>Dikarya</taxon>
        <taxon>Basidiomycota</taxon>
        <taxon>Agaricomycotina</taxon>
        <taxon>Agaricomycetes</taxon>
        <taxon>Agaricomycetidae</taxon>
        <taxon>Agaricales</taxon>
        <taxon>Marasmiineae</taxon>
        <taxon>Mycenaceae</taxon>
        <taxon>Mycena</taxon>
    </lineage>
</organism>
<evidence type="ECO:0000313" key="7">
    <source>
        <dbReference type="Proteomes" id="UP001215598"/>
    </source>
</evidence>
<comment type="caution">
    <text evidence="6">The sequence shown here is derived from an EMBL/GenBank/DDBJ whole genome shotgun (WGS) entry which is preliminary data.</text>
</comment>
<comment type="similarity">
    <text evidence="1 4">Belongs to the eIF-5A family.</text>
</comment>
<feature type="domain" description="Translation initiation factor 5A C-terminal" evidence="5">
    <location>
        <begin position="98"/>
        <end position="165"/>
    </location>
</feature>
<name>A0AAD7J3S5_9AGAR</name>
<dbReference type="InterPro" id="IPR008991">
    <property type="entry name" value="Translation_prot_SH3-like_sf"/>
</dbReference>
<keyword evidence="2 4" id="KW-0648">Protein biosynthesis</keyword>
<dbReference type="GO" id="GO:0003746">
    <property type="term" value="F:translation elongation factor activity"/>
    <property type="evidence" value="ECO:0007669"/>
    <property type="project" value="UniProtKB-UniRule"/>
</dbReference>
<keyword evidence="6" id="KW-0396">Initiation factor</keyword>
<dbReference type="GO" id="GO:0043022">
    <property type="term" value="F:ribosome binding"/>
    <property type="evidence" value="ECO:0007669"/>
    <property type="project" value="UniProtKB-UniRule"/>
</dbReference>
<keyword evidence="7" id="KW-1185">Reference proteome</keyword>
<evidence type="ECO:0000256" key="3">
    <source>
        <dbReference type="ARBA" id="ARBA00023071"/>
    </source>
</evidence>
<dbReference type="Gene3D" id="2.30.30.30">
    <property type="match status" value="1"/>
</dbReference>
<sequence length="173" mass="18901">MCLDKTNLMDPESIVAYDVALARALASVPRKRSFVVSPTVIRLHSYIVIRDRPCKVIDMSTSKTGCRSTKAHFVAIDIFTGKKMETVSCTKRAMEAPVVTAAEYTVINVDESILSLLTDDGESKEDVNLPSGPLGKTMAADFAAGKELRVTVYNALGEEQVMSCVEVIQPRSR</sequence>
<dbReference type="InterPro" id="IPR048670">
    <property type="entry name" value="IF5A-like_N"/>
</dbReference>
<comment type="PTM">
    <text evidence="4">eIF-5A seems to be the only eukaryotic protein to have a hypusine residue which is a post-translational modification of a lysine by the addition of a butylamino group.</text>
</comment>
<dbReference type="PANTHER" id="PTHR11673">
    <property type="entry name" value="TRANSLATION INITIATION FACTOR 5A FAMILY MEMBER"/>
    <property type="match status" value="1"/>
</dbReference>
<dbReference type="InterPro" id="IPR012340">
    <property type="entry name" value="NA-bd_OB-fold"/>
</dbReference>
<accession>A0AAD7J3S5</accession>
<keyword evidence="3 4" id="KW-0385">Hypusine</keyword>
<dbReference type="InterPro" id="IPR020189">
    <property type="entry name" value="IF5A_C"/>
</dbReference>
<dbReference type="EMBL" id="JARKIB010000047">
    <property type="protein sequence ID" value="KAJ7756153.1"/>
    <property type="molecule type" value="Genomic_DNA"/>
</dbReference>
<evidence type="ECO:0000256" key="1">
    <source>
        <dbReference type="ARBA" id="ARBA00006016"/>
    </source>
</evidence>
<gene>
    <name evidence="6" type="ORF">B0H16DRAFT_693396</name>
</gene>